<evidence type="ECO:0000313" key="4">
    <source>
        <dbReference type="Proteomes" id="UP000095038"/>
    </source>
</evidence>
<protein>
    <recommendedName>
        <fullName evidence="2">Altered inheritance of mitochondria protein 32</fullName>
    </recommendedName>
</protein>
<evidence type="ECO:0000256" key="1">
    <source>
        <dbReference type="ARBA" id="ARBA00038208"/>
    </source>
</evidence>
<dbReference type="OrthoDB" id="10253744at2759"/>
<gene>
    <name evidence="3" type="ORF">ASCRUDRAFT_77847</name>
</gene>
<reference evidence="4" key="1">
    <citation type="submission" date="2016-05" db="EMBL/GenBank/DDBJ databases">
        <title>Comparative genomics of biotechnologically important yeasts.</title>
        <authorList>
            <consortium name="DOE Joint Genome Institute"/>
            <person name="Riley R."/>
            <person name="Haridas S."/>
            <person name="Wolfe K.H."/>
            <person name="Lopes M.R."/>
            <person name="Hittinger C.T."/>
            <person name="Goker M."/>
            <person name="Salamov A."/>
            <person name="Wisecaver J."/>
            <person name="Long T.M."/>
            <person name="Aerts A.L."/>
            <person name="Barry K."/>
            <person name="Choi C."/>
            <person name="Clum A."/>
            <person name="Coughlan A.Y."/>
            <person name="Deshpande S."/>
            <person name="Douglass A.P."/>
            <person name="Hanson S.J."/>
            <person name="Klenk H.-P."/>
            <person name="Labutti K."/>
            <person name="Lapidus A."/>
            <person name="Lindquist E."/>
            <person name="Lipzen A."/>
            <person name="Meier-Kolthoff J.P."/>
            <person name="Ohm R.A."/>
            <person name="Otillar R.P."/>
            <person name="Pangilinan J."/>
            <person name="Peng Y."/>
            <person name="Rokas A."/>
            <person name="Rosa C.A."/>
            <person name="Scheuner C."/>
            <person name="Sibirny A.A."/>
            <person name="Slot J.C."/>
            <person name="Stielow J.B."/>
            <person name="Sun H."/>
            <person name="Kurtzman C.P."/>
            <person name="Blackwell M."/>
            <person name="Grigoriev I.V."/>
            <person name="Jeffries T.W."/>
        </authorList>
    </citation>
    <scope>NUCLEOTIDE SEQUENCE [LARGE SCALE GENOMIC DNA]</scope>
    <source>
        <strain evidence="4">DSM 1968</strain>
    </source>
</reference>
<dbReference type="InParanoid" id="A0A1D2VAY2"/>
<sequence length="289" mass="33912">MIKNGINQVIRFNMNNYSRNINRKICNCEILKQLPKDKQINYEKSLKGTKVNYYKHLLIFSNKSGKDWPSRLEMDPESIISSFNLFKRKIISNLHPVLISEISLIDYHQNESTSDIDKFKAILYPNNLIFPRLMKNNDNIQEFMKNYLRPDNFNEIENKISSENNNFFAFEKKKLITKSKNNVNCNREKVKNISKEKPQKEINLEHYKNKNGMILICGHLKRDIRCGLYGPILLDEFAKELESRKLLFDEKNNPKGIKIGLISHVGGHAVSRKIMIQLAPNQKADNKYY</sequence>
<dbReference type="AlphaFoldDB" id="A0A1D2VAY2"/>
<evidence type="ECO:0000313" key="3">
    <source>
        <dbReference type="EMBL" id="ODV58613.1"/>
    </source>
</evidence>
<dbReference type="STRING" id="1344418.A0A1D2VAY2"/>
<dbReference type="Pfam" id="PF06999">
    <property type="entry name" value="Suc_Fer-like"/>
    <property type="match status" value="1"/>
</dbReference>
<accession>A0A1D2VAY2</accession>
<dbReference type="PANTHER" id="PTHR31902">
    <property type="entry name" value="ACTIN PATCHES DISTAL PROTEIN 1"/>
    <property type="match status" value="1"/>
</dbReference>
<organism evidence="3 4">
    <name type="scientific">Ascoidea rubescens DSM 1968</name>
    <dbReference type="NCBI Taxonomy" id="1344418"/>
    <lineage>
        <taxon>Eukaryota</taxon>
        <taxon>Fungi</taxon>
        <taxon>Dikarya</taxon>
        <taxon>Ascomycota</taxon>
        <taxon>Saccharomycotina</taxon>
        <taxon>Saccharomycetes</taxon>
        <taxon>Ascoideaceae</taxon>
        <taxon>Ascoidea</taxon>
    </lineage>
</organism>
<name>A0A1D2VAY2_9ASCO</name>
<dbReference type="PANTHER" id="PTHR31902:SF7">
    <property type="entry name" value="ALTERED INHERITANCE OF MITOCHONDRIA PROTEIN 32"/>
    <property type="match status" value="1"/>
</dbReference>
<dbReference type="InterPro" id="IPR009737">
    <property type="entry name" value="Aim32/Apd1-like"/>
</dbReference>
<proteinExistence type="inferred from homology"/>
<comment type="similarity">
    <text evidence="1">Belongs to the AIM32 family.</text>
</comment>
<dbReference type="EMBL" id="KV454491">
    <property type="protein sequence ID" value="ODV58613.1"/>
    <property type="molecule type" value="Genomic_DNA"/>
</dbReference>
<keyword evidence="4" id="KW-1185">Reference proteome</keyword>
<evidence type="ECO:0000256" key="2">
    <source>
        <dbReference type="ARBA" id="ARBA00040895"/>
    </source>
</evidence>
<dbReference type="Proteomes" id="UP000095038">
    <property type="component" value="Unassembled WGS sequence"/>
</dbReference>
<dbReference type="RefSeq" id="XP_020044920.1">
    <property type="nucleotide sequence ID" value="XM_020194030.1"/>
</dbReference>
<dbReference type="GeneID" id="30967666"/>